<evidence type="ECO:0000259" key="5">
    <source>
        <dbReference type="PROSITE" id="PS50072"/>
    </source>
</evidence>
<dbReference type="Proteomes" id="UP000494206">
    <property type="component" value="Unassembled WGS sequence"/>
</dbReference>
<dbReference type="InterPro" id="IPR002130">
    <property type="entry name" value="Cyclophilin-type_PPIase_dom"/>
</dbReference>
<comment type="function">
    <text evidence="4">PPIases accelerate the folding of proteins. It catalyzes the cis-trans isomerization of proline imidic peptide bonds in oligopeptides.</text>
</comment>
<proteinExistence type="inferred from homology"/>
<dbReference type="GO" id="GO:0005829">
    <property type="term" value="C:cytosol"/>
    <property type="evidence" value="ECO:0007669"/>
    <property type="project" value="TreeGrafter"/>
</dbReference>
<keyword evidence="7" id="KW-1185">Reference proteome</keyword>
<dbReference type="InterPro" id="IPR020892">
    <property type="entry name" value="Cyclophilin-type_PPIase_CS"/>
</dbReference>
<dbReference type="PANTHER" id="PTHR11071">
    <property type="entry name" value="PEPTIDYL-PROLYL CIS-TRANS ISOMERASE"/>
    <property type="match status" value="1"/>
</dbReference>
<dbReference type="Gene3D" id="2.40.100.10">
    <property type="entry name" value="Cyclophilin-like"/>
    <property type="match status" value="1"/>
</dbReference>
<name>A0A8S1F8Z0_9PELO</name>
<keyword evidence="2 4" id="KW-0697">Rotamase</keyword>
<sequence length="165" mass="18491">MDEQRIFLDISIDGEPIGRIVIQLHTSLAPKTCENFRALCTGENGKTPDGMHKLSYKGSSFHRIIKNFMIQGGDITHGDGRGGYSIYGRYFDDEEFLESHSKPYMVSMANKGANTNSSQFFITTTEAKHCDNKHVVFGRVSSSIKLEFCSNPQFKNTRAHSKNSS</sequence>
<comment type="caution">
    <text evidence="6">The sequence shown here is derived from an EMBL/GenBank/DDBJ whole genome shotgun (WGS) entry which is preliminary data.</text>
</comment>
<dbReference type="PIRSF" id="PIRSF001467">
    <property type="entry name" value="Peptidylpro_ismrse"/>
    <property type="match status" value="1"/>
</dbReference>
<evidence type="ECO:0000313" key="7">
    <source>
        <dbReference type="Proteomes" id="UP000494206"/>
    </source>
</evidence>
<gene>
    <name evidence="6" type="ORF">CBOVIS_LOCUS10719</name>
</gene>
<dbReference type="GO" id="GO:0016018">
    <property type="term" value="F:cyclosporin A binding"/>
    <property type="evidence" value="ECO:0007669"/>
    <property type="project" value="TreeGrafter"/>
</dbReference>
<comment type="catalytic activity">
    <reaction evidence="1 4">
        <text>[protein]-peptidylproline (omega=180) = [protein]-peptidylproline (omega=0)</text>
        <dbReference type="Rhea" id="RHEA:16237"/>
        <dbReference type="Rhea" id="RHEA-COMP:10747"/>
        <dbReference type="Rhea" id="RHEA-COMP:10748"/>
        <dbReference type="ChEBI" id="CHEBI:83833"/>
        <dbReference type="ChEBI" id="CHEBI:83834"/>
        <dbReference type="EC" id="5.2.1.8"/>
    </reaction>
</comment>
<dbReference type="PRINTS" id="PR00153">
    <property type="entry name" value="CSAPPISMRASE"/>
</dbReference>
<dbReference type="PROSITE" id="PS50072">
    <property type="entry name" value="CSA_PPIASE_2"/>
    <property type="match status" value="1"/>
</dbReference>
<evidence type="ECO:0000256" key="4">
    <source>
        <dbReference type="RuleBase" id="RU363019"/>
    </source>
</evidence>
<accession>A0A8S1F8Z0</accession>
<evidence type="ECO:0000256" key="3">
    <source>
        <dbReference type="ARBA" id="ARBA00023235"/>
    </source>
</evidence>
<dbReference type="EC" id="5.2.1.8" evidence="4"/>
<dbReference type="FunFam" id="2.40.100.10:FF:000025">
    <property type="entry name" value="Peptidyl-prolyl cis-trans isomerase CYP19-2"/>
    <property type="match status" value="1"/>
</dbReference>
<dbReference type="InterPro" id="IPR029000">
    <property type="entry name" value="Cyclophilin-like_dom_sf"/>
</dbReference>
<dbReference type="EMBL" id="CADEPM010000008">
    <property type="protein sequence ID" value="CAB3409012.1"/>
    <property type="molecule type" value="Genomic_DNA"/>
</dbReference>
<evidence type="ECO:0000256" key="1">
    <source>
        <dbReference type="ARBA" id="ARBA00000971"/>
    </source>
</evidence>
<dbReference type="GO" id="GO:0003755">
    <property type="term" value="F:peptidyl-prolyl cis-trans isomerase activity"/>
    <property type="evidence" value="ECO:0007669"/>
    <property type="project" value="UniProtKB-UniRule"/>
</dbReference>
<reference evidence="6 7" key="1">
    <citation type="submission" date="2020-04" db="EMBL/GenBank/DDBJ databases">
        <authorList>
            <person name="Laetsch R D."/>
            <person name="Stevens L."/>
            <person name="Kumar S."/>
            <person name="Blaxter L. M."/>
        </authorList>
    </citation>
    <scope>NUCLEOTIDE SEQUENCE [LARGE SCALE GENOMIC DNA]</scope>
</reference>
<dbReference type="GO" id="GO:0006457">
    <property type="term" value="P:protein folding"/>
    <property type="evidence" value="ECO:0007669"/>
    <property type="project" value="InterPro"/>
</dbReference>
<comment type="similarity">
    <text evidence="4">Belongs to the cyclophilin-type PPIase family.</text>
</comment>
<evidence type="ECO:0000256" key="2">
    <source>
        <dbReference type="ARBA" id="ARBA00023110"/>
    </source>
</evidence>
<dbReference type="SUPFAM" id="SSF50891">
    <property type="entry name" value="Cyclophilin-like"/>
    <property type="match status" value="1"/>
</dbReference>
<keyword evidence="3 4" id="KW-0413">Isomerase</keyword>
<dbReference type="InterPro" id="IPR024936">
    <property type="entry name" value="Cyclophilin-type_PPIase"/>
</dbReference>
<dbReference type="OrthoDB" id="193499at2759"/>
<dbReference type="PROSITE" id="PS00170">
    <property type="entry name" value="CSA_PPIASE_1"/>
    <property type="match status" value="1"/>
</dbReference>
<feature type="domain" description="PPIase cyclophilin-type" evidence="5">
    <location>
        <begin position="7"/>
        <end position="146"/>
    </location>
</feature>
<dbReference type="AlphaFoldDB" id="A0A8S1F8Z0"/>
<organism evidence="6 7">
    <name type="scientific">Caenorhabditis bovis</name>
    <dbReference type="NCBI Taxonomy" id="2654633"/>
    <lineage>
        <taxon>Eukaryota</taxon>
        <taxon>Metazoa</taxon>
        <taxon>Ecdysozoa</taxon>
        <taxon>Nematoda</taxon>
        <taxon>Chromadorea</taxon>
        <taxon>Rhabditida</taxon>
        <taxon>Rhabditina</taxon>
        <taxon>Rhabditomorpha</taxon>
        <taxon>Rhabditoidea</taxon>
        <taxon>Rhabditidae</taxon>
        <taxon>Peloderinae</taxon>
        <taxon>Caenorhabditis</taxon>
    </lineage>
</organism>
<evidence type="ECO:0000313" key="6">
    <source>
        <dbReference type="EMBL" id="CAB3409012.1"/>
    </source>
</evidence>
<dbReference type="Pfam" id="PF00160">
    <property type="entry name" value="Pro_isomerase"/>
    <property type="match status" value="1"/>
</dbReference>
<dbReference type="PANTHER" id="PTHR11071:SF561">
    <property type="entry name" value="PEPTIDYL-PROLYL CIS-TRANS ISOMERASE D-RELATED"/>
    <property type="match status" value="1"/>
</dbReference>
<protein>
    <recommendedName>
        <fullName evidence="4">Peptidyl-prolyl cis-trans isomerase</fullName>
        <shortName evidence="4">PPIase</shortName>
        <ecNumber evidence="4">5.2.1.8</ecNumber>
    </recommendedName>
</protein>